<proteinExistence type="predicted"/>
<gene>
    <name evidence="2" type="ORF">EGN73_06125</name>
</gene>
<dbReference type="AlphaFoldDB" id="A0A951IXP5"/>
<dbReference type="RefSeq" id="WP_219287662.1">
    <property type="nucleotide sequence ID" value="NZ_RPHB01000003.1"/>
</dbReference>
<keyword evidence="1" id="KW-0732">Signal</keyword>
<feature type="chain" id="PRO_5038020397" description="Lipocalin-like domain-containing protein" evidence="1">
    <location>
        <begin position="20"/>
        <end position="136"/>
    </location>
</feature>
<dbReference type="PROSITE" id="PS51257">
    <property type="entry name" value="PROKAR_LIPOPROTEIN"/>
    <property type="match status" value="1"/>
</dbReference>
<dbReference type="EMBL" id="RPHB01000003">
    <property type="protein sequence ID" value="MBW3467388.1"/>
    <property type="molecule type" value="Genomic_DNA"/>
</dbReference>
<reference evidence="2 3" key="1">
    <citation type="journal article" date="2020" name="Syst. Appl. Microbiol.">
        <title>Arthrospiribacter ruber gen. nov., sp. nov., a novel bacterium isolated from Arthrospira cultures.</title>
        <authorList>
            <person name="Waleron M."/>
            <person name="Misztak A."/>
            <person name="Waleron M.M."/>
            <person name="Furmaniak M."/>
            <person name="Mrozik A."/>
            <person name="Waleron K."/>
        </authorList>
    </citation>
    <scope>NUCLEOTIDE SEQUENCE [LARGE SCALE GENOMIC DNA]</scope>
    <source>
        <strain evidence="2 3">DPMB0001</strain>
    </source>
</reference>
<feature type="signal peptide" evidence="1">
    <location>
        <begin position="1"/>
        <end position="19"/>
    </location>
</feature>
<dbReference type="Proteomes" id="UP000727490">
    <property type="component" value="Unassembled WGS sequence"/>
</dbReference>
<sequence length="136" mass="15269">MKKIYILFVSLLVLSSCMGTDDMEMVNAEFPLGIWKQSSWKGETFDLEKTVKLSENSFGYIFKADGSLIQRSNAGWCGTPPVVTADYSGKWTLAGDILSIESEFWGGTQLLTWKILRVSNGKASIKFIDSEFIYNE</sequence>
<accession>A0A951IXP5</accession>
<protein>
    <recommendedName>
        <fullName evidence="4">Lipocalin-like domain-containing protein</fullName>
    </recommendedName>
</protein>
<evidence type="ECO:0000313" key="3">
    <source>
        <dbReference type="Proteomes" id="UP000727490"/>
    </source>
</evidence>
<keyword evidence="3" id="KW-1185">Reference proteome</keyword>
<evidence type="ECO:0008006" key="4">
    <source>
        <dbReference type="Google" id="ProtNLM"/>
    </source>
</evidence>
<name>A0A951IXP5_9BACT</name>
<evidence type="ECO:0000256" key="1">
    <source>
        <dbReference type="SAM" id="SignalP"/>
    </source>
</evidence>
<organism evidence="2 3">
    <name type="scientific">Arthrospiribacter ruber</name>
    <dbReference type="NCBI Taxonomy" id="2487934"/>
    <lineage>
        <taxon>Bacteria</taxon>
        <taxon>Pseudomonadati</taxon>
        <taxon>Bacteroidota</taxon>
        <taxon>Cytophagia</taxon>
        <taxon>Cytophagales</taxon>
        <taxon>Cyclobacteriaceae</taxon>
        <taxon>Arthrospiribacter</taxon>
    </lineage>
</organism>
<evidence type="ECO:0000313" key="2">
    <source>
        <dbReference type="EMBL" id="MBW3467388.1"/>
    </source>
</evidence>
<comment type="caution">
    <text evidence="2">The sequence shown here is derived from an EMBL/GenBank/DDBJ whole genome shotgun (WGS) entry which is preliminary data.</text>
</comment>